<dbReference type="Proteomes" id="UP000198280">
    <property type="component" value="Unassembled WGS sequence"/>
</dbReference>
<evidence type="ECO:0000313" key="4">
    <source>
        <dbReference type="EMBL" id="SNR89497.1"/>
    </source>
</evidence>
<dbReference type="NCBIfam" id="NF041527">
    <property type="entry name" value="SCO1860_LAETG"/>
    <property type="match status" value="1"/>
</dbReference>
<feature type="transmembrane region" description="Helical" evidence="2">
    <location>
        <begin position="322"/>
        <end position="341"/>
    </location>
</feature>
<feature type="region of interest" description="Disordered" evidence="1">
    <location>
        <begin position="234"/>
        <end position="325"/>
    </location>
</feature>
<dbReference type="NCBIfam" id="TIGR01167">
    <property type="entry name" value="LPXTG_anchor"/>
    <property type="match status" value="1"/>
</dbReference>
<keyword evidence="5" id="KW-1185">Reference proteome</keyword>
<accession>A0A239A1G2</accession>
<keyword evidence="2" id="KW-1133">Transmembrane helix</keyword>
<dbReference type="AlphaFoldDB" id="A0A239A1G2"/>
<sequence>MPARRPAAALGAAVALAAGALALGPATPAAATGGTHGSSGKAGAVVLRTGLDVSLLRKSVDVPLNLTLNEVHAPASADETALTATLDGVDRGRPFSVLRAEVATARATADRRKAEGYAKLVKARVNLPGLPFLGLVKADLISARATCVAGRKPVADVEMPGHVVVLGKRVAVSAGGTTLVKVPGVGEVRLDLAKKTVTSRSAAATALELSVEVNPLKLGVAEVSGTVTLAGATCETPRRGGHGGGGGHHGGGGNGGGDNGGDGGEESGGGEEPQTGGGSEQPSQSAEPTPSAGPSESARADQSPQAAPAATGDLAETGSSSMTPYLAGGSVLLFAAGFLVIRKTRRKPAAESARD</sequence>
<dbReference type="EMBL" id="FZOF01000001">
    <property type="protein sequence ID" value="SNR89497.1"/>
    <property type="molecule type" value="Genomic_DNA"/>
</dbReference>
<evidence type="ECO:0000313" key="5">
    <source>
        <dbReference type="Proteomes" id="UP000198280"/>
    </source>
</evidence>
<keyword evidence="2" id="KW-0472">Membrane</keyword>
<reference evidence="4 5" key="1">
    <citation type="submission" date="2017-06" db="EMBL/GenBank/DDBJ databases">
        <authorList>
            <person name="Kim H.J."/>
            <person name="Triplett B.A."/>
        </authorList>
    </citation>
    <scope>NUCLEOTIDE SEQUENCE [LARGE SCALE GENOMIC DNA]</scope>
    <source>
        <strain evidence="4 5">CGMCC 4.1858</strain>
    </source>
</reference>
<dbReference type="NCBIfam" id="NF041528">
    <property type="entry name" value="strep_LAETG"/>
    <property type="match status" value="1"/>
</dbReference>
<feature type="chain" id="PRO_5012466896" evidence="3">
    <location>
        <begin position="32"/>
        <end position="355"/>
    </location>
</feature>
<protein>
    <submittedName>
        <fullName evidence="4">LPXTG-motif cell wall anchor domain-containing protein</fullName>
    </submittedName>
</protein>
<evidence type="ECO:0000256" key="2">
    <source>
        <dbReference type="SAM" id="Phobius"/>
    </source>
</evidence>
<proteinExistence type="predicted"/>
<gene>
    <name evidence="4" type="ORF">SAMN05216252_101717</name>
</gene>
<feature type="compositionally biased region" description="Gly residues" evidence="1">
    <location>
        <begin position="242"/>
        <end position="262"/>
    </location>
</feature>
<dbReference type="OrthoDB" id="3853778at2"/>
<feature type="compositionally biased region" description="Polar residues" evidence="1">
    <location>
        <begin position="282"/>
        <end position="305"/>
    </location>
</feature>
<evidence type="ECO:0000256" key="1">
    <source>
        <dbReference type="SAM" id="MobiDB-lite"/>
    </source>
</evidence>
<keyword evidence="3" id="KW-0732">Signal</keyword>
<name>A0A239A1G2_9ACTN</name>
<feature type="compositionally biased region" description="Gly residues" evidence="1">
    <location>
        <begin position="270"/>
        <end position="279"/>
    </location>
</feature>
<dbReference type="RefSeq" id="WP_089222071.1">
    <property type="nucleotide sequence ID" value="NZ_FZOF01000001.1"/>
</dbReference>
<evidence type="ECO:0000256" key="3">
    <source>
        <dbReference type="SAM" id="SignalP"/>
    </source>
</evidence>
<feature type="signal peptide" evidence="3">
    <location>
        <begin position="1"/>
        <end position="31"/>
    </location>
</feature>
<keyword evidence="2" id="KW-0812">Transmembrane</keyword>
<organism evidence="4 5">
    <name type="scientific">Actinacidiphila glaucinigra</name>
    <dbReference type="NCBI Taxonomy" id="235986"/>
    <lineage>
        <taxon>Bacteria</taxon>
        <taxon>Bacillati</taxon>
        <taxon>Actinomycetota</taxon>
        <taxon>Actinomycetes</taxon>
        <taxon>Kitasatosporales</taxon>
        <taxon>Streptomycetaceae</taxon>
        <taxon>Actinacidiphila</taxon>
    </lineage>
</organism>
<dbReference type="NCBIfam" id="NF040603">
    <property type="entry name" value="choice_anch_P"/>
    <property type="match status" value="1"/>
</dbReference>
<dbReference type="InterPro" id="IPR048202">
    <property type="entry name" value="SCO1860-like"/>
</dbReference>